<organism evidence="1">
    <name type="scientific">marine sediment metagenome</name>
    <dbReference type="NCBI Taxonomy" id="412755"/>
    <lineage>
        <taxon>unclassified sequences</taxon>
        <taxon>metagenomes</taxon>
        <taxon>ecological metagenomes</taxon>
    </lineage>
</organism>
<gene>
    <name evidence="2" type="ORF">LCGC14_0689080</name>
    <name evidence="1" type="ORF">LCGC14_1282350</name>
</gene>
<evidence type="ECO:0000313" key="2">
    <source>
        <dbReference type="EMBL" id="KKN44827.1"/>
    </source>
</evidence>
<evidence type="ECO:0000313" key="1">
    <source>
        <dbReference type="EMBL" id="KKM86102.1"/>
    </source>
</evidence>
<protein>
    <submittedName>
        <fullName evidence="1">Uncharacterized protein</fullName>
    </submittedName>
</protein>
<accession>A0A0F9NXX5</accession>
<dbReference type="AlphaFoldDB" id="A0A0F9NXX5"/>
<sequence>SFLENNRNLLDKEFFNQELKPFNI</sequence>
<name>A0A0F9NXX5_9ZZZZ</name>
<dbReference type="EMBL" id="LAZR01007308">
    <property type="protein sequence ID" value="KKM86102.1"/>
    <property type="molecule type" value="Genomic_DNA"/>
</dbReference>
<reference evidence="1" key="1">
    <citation type="journal article" date="2015" name="Nature">
        <title>Complex archaea that bridge the gap between prokaryotes and eukaryotes.</title>
        <authorList>
            <person name="Spang A."/>
            <person name="Saw J.H."/>
            <person name="Jorgensen S.L."/>
            <person name="Zaremba-Niedzwiedzka K."/>
            <person name="Martijn J."/>
            <person name="Lind A.E."/>
            <person name="van Eijk R."/>
            <person name="Schleper C."/>
            <person name="Guy L."/>
            <person name="Ettema T.J."/>
        </authorList>
    </citation>
    <scope>NUCLEOTIDE SEQUENCE</scope>
</reference>
<feature type="non-terminal residue" evidence="1">
    <location>
        <position position="1"/>
    </location>
</feature>
<proteinExistence type="predicted"/>
<comment type="caution">
    <text evidence="1">The sequence shown here is derived from an EMBL/GenBank/DDBJ whole genome shotgun (WGS) entry which is preliminary data.</text>
</comment>
<dbReference type="EMBL" id="LAZR01001426">
    <property type="protein sequence ID" value="KKN44827.1"/>
    <property type="molecule type" value="Genomic_DNA"/>
</dbReference>